<dbReference type="PANTHER" id="PTHR33840">
    <property type="match status" value="1"/>
</dbReference>
<dbReference type="EMBL" id="BAAAUG010000069">
    <property type="protein sequence ID" value="GAA3112887.1"/>
    <property type="molecule type" value="Genomic_DNA"/>
</dbReference>
<comment type="caution">
    <text evidence="2">The sequence shown here is derived from an EMBL/GenBank/DDBJ whole genome shotgun (WGS) entry which is preliminary data.</text>
</comment>
<name>A0ABP6MIG6_9ACTN</name>
<reference evidence="3" key="1">
    <citation type="journal article" date="2019" name="Int. J. Syst. Evol. Microbiol.">
        <title>The Global Catalogue of Microorganisms (GCM) 10K type strain sequencing project: providing services to taxonomists for standard genome sequencing and annotation.</title>
        <authorList>
            <consortium name="The Broad Institute Genomics Platform"/>
            <consortium name="The Broad Institute Genome Sequencing Center for Infectious Disease"/>
            <person name="Wu L."/>
            <person name="Ma J."/>
        </authorList>
    </citation>
    <scope>NUCLEOTIDE SEQUENCE [LARGE SCALE GENOMIC DNA]</scope>
    <source>
        <strain evidence="3">JCM 9092</strain>
    </source>
</reference>
<organism evidence="2 3">
    <name type="scientific">Streptomyces rectiviolaceus</name>
    <dbReference type="NCBI Taxonomy" id="332591"/>
    <lineage>
        <taxon>Bacteria</taxon>
        <taxon>Bacillati</taxon>
        <taxon>Actinomycetota</taxon>
        <taxon>Actinomycetes</taxon>
        <taxon>Kitasatosporales</taxon>
        <taxon>Streptomycetaceae</taxon>
        <taxon>Streptomyces</taxon>
    </lineage>
</organism>
<dbReference type="Pfam" id="PF19746">
    <property type="entry name" value="DUF6233"/>
    <property type="match status" value="1"/>
</dbReference>
<dbReference type="Proteomes" id="UP001501637">
    <property type="component" value="Unassembled WGS sequence"/>
</dbReference>
<protein>
    <submittedName>
        <fullName evidence="2">DUF2235 domain-containing protein</fullName>
    </submittedName>
</protein>
<dbReference type="RefSeq" id="WP_344522259.1">
    <property type="nucleotide sequence ID" value="NZ_BAAAUG010000069.1"/>
</dbReference>
<gene>
    <name evidence="2" type="ORF">GCM10010449_38930</name>
</gene>
<dbReference type="PANTHER" id="PTHR33840:SF1">
    <property type="entry name" value="TLE1 PHOSPHOLIPASE DOMAIN-CONTAINING PROTEIN"/>
    <property type="match status" value="1"/>
</dbReference>
<sequence>MAKEGRRLIVCCDGTWNFADQPSATNVTKVAVSVCPQADQVVYYRHGVGVPQEMRLRGGAFGRGLSANVLHAYDWLVRTYRPGDKLYLFGFSRGAFTVRSLAGLVRNCGILPETHTGRIEEAWDLYRSGRKKKKPNGTASILFRQTYGAHETGIHFIGVWDTVGALGIPGPRWLPRRGAFHDTELSSWVKGGFQALAIDEQRRRFRPTLWHQQPGAAEKGQELKQVWFAGVHTDVGGGYPEKGLSDITLLWMIRQAHRYGLRFGPREGEPSEMPPKPSIFLVPPEPDSMGAKHNSRKGFYRLVPRLHRPIGKSANKQGLLDGYEYLSQTAKDRYDNDASYRPRKGPRRLHDYLTQDEVNLEPVPLTVPDALLPHLNAWTVEQTQAGGPGSPATGAVVHEDGCELAPPGGPELDLGQALAALARPGGRACQDCAAAEVLGRL</sequence>
<feature type="domain" description="T6SS Phospholipase effector Tle1-like catalytic" evidence="1">
    <location>
        <begin position="6"/>
        <end position="255"/>
    </location>
</feature>
<dbReference type="InterPro" id="IPR046200">
    <property type="entry name" value="DUF6233"/>
</dbReference>
<evidence type="ECO:0000313" key="3">
    <source>
        <dbReference type="Proteomes" id="UP001501637"/>
    </source>
</evidence>
<keyword evidence="3" id="KW-1185">Reference proteome</keyword>
<evidence type="ECO:0000259" key="1">
    <source>
        <dbReference type="Pfam" id="PF09994"/>
    </source>
</evidence>
<proteinExistence type="predicted"/>
<dbReference type="InterPro" id="IPR018712">
    <property type="entry name" value="Tle1-like_cat"/>
</dbReference>
<dbReference type="InterPro" id="IPR029058">
    <property type="entry name" value="AB_hydrolase_fold"/>
</dbReference>
<evidence type="ECO:0000313" key="2">
    <source>
        <dbReference type="EMBL" id="GAA3112887.1"/>
    </source>
</evidence>
<dbReference type="Pfam" id="PF09994">
    <property type="entry name" value="T6SS_Tle1-like_cat"/>
    <property type="match status" value="1"/>
</dbReference>
<dbReference type="SUPFAM" id="SSF53474">
    <property type="entry name" value="alpha/beta-Hydrolases"/>
    <property type="match status" value="1"/>
</dbReference>
<accession>A0ABP6MIG6</accession>